<feature type="compositionally biased region" description="Low complexity" evidence="1">
    <location>
        <begin position="111"/>
        <end position="121"/>
    </location>
</feature>
<evidence type="ECO:0008006" key="4">
    <source>
        <dbReference type="Google" id="ProtNLM"/>
    </source>
</evidence>
<gene>
    <name evidence="2" type="ORF">C4F49_03245</name>
</gene>
<evidence type="ECO:0000313" key="2">
    <source>
        <dbReference type="EMBL" id="MBE8712696.1"/>
    </source>
</evidence>
<accession>A0A928USV4</accession>
<dbReference type="Proteomes" id="UP000616201">
    <property type="component" value="Unassembled WGS sequence"/>
</dbReference>
<evidence type="ECO:0000313" key="3">
    <source>
        <dbReference type="Proteomes" id="UP000616201"/>
    </source>
</evidence>
<sequence length="148" mass="16377">MRRFLSLIILVLLVAGCGKEQQDDEIYGYEVECNHCTISYLDASQRYVTIHDQRNHWKIEFHNMVIYDLHVTANTSSASGGIIKVHILKNGSRIMSRSDNSSVTTSYNAPSSGSSKQHSTSTLCGAPTQKGGSCQRKVSGGGRCWQHK</sequence>
<keyword evidence="3" id="KW-1185">Reference proteome</keyword>
<comment type="caution">
    <text evidence="2">The sequence shown here is derived from an EMBL/GenBank/DDBJ whole genome shotgun (WGS) entry which is preliminary data.</text>
</comment>
<feature type="compositionally biased region" description="Gly residues" evidence="1">
    <location>
        <begin position="139"/>
        <end position="148"/>
    </location>
</feature>
<organism evidence="2 3">
    <name type="scientific">Sphingobacterium hungaricum</name>
    <dbReference type="NCBI Taxonomy" id="2082723"/>
    <lineage>
        <taxon>Bacteria</taxon>
        <taxon>Pseudomonadati</taxon>
        <taxon>Bacteroidota</taxon>
        <taxon>Sphingobacteriia</taxon>
        <taxon>Sphingobacteriales</taxon>
        <taxon>Sphingobacteriaceae</taxon>
        <taxon>Sphingobacterium</taxon>
    </lineage>
</organism>
<reference evidence="2" key="1">
    <citation type="submission" date="2018-02" db="EMBL/GenBank/DDBJ databases">
        <authorList>
            <person name="Vasarhelyi B.M."/>
            <person name="Deshmukh S."/>
            <person name="Balint B."/>
            <person name="Kukolya J."/>
        </authorList>
    </citation>
    <scope>NUCLEOTIDE SEQUENCE</scope>
    <source>
        <strain evidence="2">KB22</strain>
    </source>
</reference>
<name>A0A928USV4_9SPHI</name>
<proteinExistence type="predicted"/>
<dbReference type="AlphaFoldDB" id="A0A928USV4"/>
<dbReference type="EMBL" id="PRDK01000002">
    <property type="protein sequence ID" value="MBE8712696.1"/>
    <property type="molecule type" value="Genomic_DNA"/>
</dbReference>
<feature type="region of interest" description="Disordered" evidence="1">
    <location>
        <begin position="97"/>
        <end position="148"/>
    </location>
</feature>
<protein>
    <recommendedName>
        <fullName evidence="4">Lipoprotein</fullName>
    </recommendedName>
</protein>
<feature type="compositionally biased region" description="Polar residues" evidence="1">
    <location>
        <begin position="97"/>
        <end position="110"/>
    </location>
</feature>
<evidence type="ECO:0000256" key="1">
    <source>
        <dbReference type="SAM" id="MobiDB-lite"/>
    </source>
</evidence>
<dbReference type="PROSITE" id="PS51257">
    <property type="entry name" value="PROKAR_LIPOPROTEIN"/>
    <property type="match status" value="1"/>
</dbReference>